<dbReference type="Proteomes" id="UP000324222">
    <property type="component" value="Unassembled WGS sequence"/>
</dbReference>
<keyword evidence="2" id="KW-1185">Reference proteome</keyword>
<evidence type="ECO:0000313" key="2">
    <source>
        <dbReference type="Proteomes" id="UP000324222"/>
    </source>
</evidence>
<accession>A0A5B7ETM6</accession>
<dbReference type="AlphaFoldDB" id="A0A5B7ETM6"/>
<protein>
    <submittedName>
        <fullName evidence="1">Uncharacterized protein</fullName>
    </submittedName>
</protein>
<sequence>MTDGEFSGSEEVPCADCVGFADSRCSRVVNQLLSRSTRIMGPPEETKYHANEWLARRLG</sequence>
<evidence type="ECO:0000313" key="1">
    <source>
        <dbReference type="EMBL" id="MPC35624.1"/>
    </source>
</evidence>
<organism evidence="1 2">
    <name type="scientific">Portunus trituberculatus</name>
    <name type="common">Swimming crab</name>
    <name type="synonym">Neptunus trituberculatus</name>
    <dbReference type="NCBI Taxonomy" id="210409"/>
    <lineage>
        <taxon>Eukaryota</taxon>
        <taxon>Metazoa</taxon>
        <taxon>Ecdysozoa</taxon>
        <taxon>Arthropoda</taxon>
        <taxon>Crustacea</taxon>
        <taxon>Multicrustacea</taxon>
        <taxon>Malacostraca</taxon>
        <taxon>Eumalacostraca</taxon>
        <taxon>Eucarida</taxon>
        <taxon>Decapoda</taxon>
        <taxon>Pleocyemata</taxon>
        <taxon>Brachyura</taxon>
        <taxon>Eubrachyura</taxon>
        <taxon>Portunoidea</taxon>
        <taxon>Portunidae</taxon>
        <taxon>Portuninae</taxon>
        <taxon>Portunus</taxon>
    </lineage>
</organism>
<gene>
    <name evidence="1" type="ORF">E2C01_029050</name>
</gene>
<comment type="caution">
    <text evidence="1">The sequence shown here is derived from an EMBL/GenBank/DDBJ whole genome shotgun (WGS) entry which is preliminary data.</text>
</comment>
<name>A0A5B7ETM6_PORTR</name>
<reference evidence="1 2" key="1">
    <citation type="submission" date="2019-05" db="EMBL/GenBank/DDBJ databases">
        <title>Another draft genome of Portunus trituberculatus and its Hox gene families provides insights of decapod evolution.</title>
        <authorList>
            <person name="Jeong J.-H."/>
            <person name="Song I."/>
            <person name="Kim S."/>
            <person name="Choi T."/>
            <person name="Kim D."/>
            <person name="Ryu S."/>
            <person name="Kim W."/>
        </authorList>
    </citation>
    <scope>NUCLEOTIDE SEQUENCE [LARGE SCALE GENOMIC DNA]</scope>
    <source>
        <tissue evidence="1">Muscle</tissue>
    </source>
</reference>
<dbReference type="EMBL" id="VSRR010003313">
    <property type="protein sequence ID" value="MPC35624.1"/>
    <property type="molecule type" value="Genomic_DNA"/>
</dbReference>
<proteinExistence type="predicted"/>